<reference evidence="3" key="3">
    <citation type="submission" date="2025-09" db="UniProtKB">
        <authorList>
            <consortium name="Ensembl"/>
        </authorList>
    </citation>
    <scope>IDENTIFICATION</scope>
</reference>
<organism evidence="3 4">
    <name type="scientific">Sarcophilus harrisii</name>
    <name type="common">Tasmanian devil</name>
    <name type="synonym">Sarcophilus laniarius</name>
    <dbReference type="NCBI Taxonomy" id="9305"/>
    <lineage>
        <taxon>Eukaryota</taxon>
        <taxon>Metazoa</taxon>
        <taxon>Chordata</taxon>
        <taxon>Craniata</taxon>
        <taxon>Vertebrata</taxon>
        <taxon>Euteleostomi</taxon>
        <taxon>Mammalia</taxon>
        <taxon>Metatheria</taxon>
        <taxon>Dasyuromorphia</taxon>
        <taxon>Dasyuridae</taxon>
        <taxon>Sarcophilus</taxon>
    </lineage>
</organism>
<dbReference type="OrthoDB" id="410807at2759"/>
<dbReference type="GeneID" id="111719547"/>
<sequence length="197" mass="22730">MRDLFSTRNQAYWTELIEKEAYSRVHWRNKFAHKYQRVPGPQKPQQPPCPCPAPEPRLLPPISPTRPECPGTSSSPREGGSVQAPQKEDRKGKGEEAKAEAFLPEMRPVTPKTGQLLYQGISGEGQGRRLYLQTRWQQKPEDKFRYPVLSSWDYGWAIGDAMKNAKAPVHARSRLIRDTFYFRNGVFYQPSRSDQRL</sequence>
<feature type="region of interest" description="Disordered" evidence="1">
    <location>
        <begin position="36"/>
        <end position="106"/>
    </location>
</feature>
<accession>A0A7N4PAD2</accession>
<dbReference type="KEGG" id="shr:111719547"/>
<dbReference type="AlphaFoldDB" id="A0A7N4PAD2"/>
<dbReference type="Ensembl" id="ENSSHAT00000045668.1">
    <property type="protein sequence ID" value="ENSSHAP00000034095.1"/>
    <property type="gene ID" value="ENSSHAG00000026769.1"/>
</dbReference>
<gene>
    <name evidence="3" type="primary">LOC111719547</name>
</gene>
<protein>
    <recommendedName>
        <fullName evidence="2">Sperm microtubule inner protein 1 C-terminal domain-containing protein</fullName>
    </recommendedName>
</protein>
<reference evidence="3" key="2">
    <citation type="submission" date="2025-08" db="UniProtKB">
        <authorList>
            <consortium name="Ensembl"/>
        </authorList>
    </citation>
    <scope>IDENTIFICATION</scope>
</reference>
<dbReference type="RefSeq" id="XP_031816585.1">
    <property type="nucleotide sequence ID" value="XM_031960725.1"/>
</dbReference>
<feature type="compositionally biased region" description="Pro residues" evidence="1">
    <location>
        <begin position="41"/>
        <end position="64"/>
    </location>
</feature>
<feature type="compositionally biased region" description="Basic and acidic residues" evidence="1">
    <location>
        <begin position="86"/>
        <end position="99"/>
    </location>
</feature>
<keyword evidence="4" id="KW-1185">Reference proteome</keyword>
<dbReference type="InterPro" id="IPR054323">
    <property type="entry name" value="SPMIP1_C"/>
</dbReference>
<reference evidence="3 4" key="1">
    <citation type="journal article" date="2011" name="Proc. Natl. Acad. Sci. U.S.A.">
        <title>Genetic diversity and population structure of the endangered marsupial Sarcophilus harrisii (Tasmanian devil).</title>
        <authorList>
            <person name="Miller W."/>
            <person name="Hayes V.M."/>
            <person name="Ratan A."/>
            <person name="Petersen D.C."/>
            <person name="Wittekindt N.E."/>
            <person name="Miller J."/>
            <person name="Walenz B."/>
            <person name="Knight J."/>
            <person name="Qi J."/>
            <person name="Zhao F."/>
            <person name="Wang Q."/>
            <person name="Bedoya-Reina O.C."/>
            <person name="Katiyar N."/>
            <person name="Tomsho L.P."/>
            <person name="Kasson L.M."/>
            <person name="Hardie R.A."/>
            <person name="Woodbridge P."/>
            <person name="Tindall E.A."/>
            <person name="Bertelsen M.F."/>
            <person name="Dixon D."/>
            <person name="Pyecroft S."/>
            <person name="Helgen K.M."/>
            <person name="Lesk A.M."/>
            <person name="Pringle T.H."/>
            <person name="Patterson N."/>
            <person name="Zhang Y."/>
            <person name="Kreiss A."/>
            <person name="Woods G.M."/>
            <person name="Jones M.E."/>
            <person name="Schuster S.C."/>
        </authorList>
    </citation>
    <scope>NUCLEOTIDE SEQUENCE [LARGE SCALE GENOMIC DNA]</scope>
</reference>
<dbReference type="PANTHER" id="PTHR35826">
    <property type="entry name" value="PROTEIN ATP6V1FNB-LIKE"/>
    <property type="match status" value="1"/>
</dbReference>
<name>A0A7N4PAD2_SARHA</name>
<evidence type="ECO:0000313" key="3">
    <source>
        <dbReference type="Ensembl" id="ENSSHAP00000034095.1"/>
    </source>
</evidence>
<dbReference type="Pfam" id="PF22589">
    <property type="entry name" value="SPMIP1"/>
    <property type="match status" value="1"/>
</dbReference>
<dbReference type="Proteomes" id="UP000007648">
    <property type="component" value="Unassembled WGS sequence"/>
</dbReference>
<evidence type="ECO:0000259" key="2">
    <source>
        <dbReference type="Pfam" id="PF22589"/>
    </source>
</evidence>
<proteinExistence type="predicted"/>
<evidence type="ECO:0000313" key="4">
    <source>
        <dbReference type="Proteomes" id="UP000007648"/>
    </source>
</evidence>
<evidence type="ECO:0000256" key="1">
    <source>
        <dbReference type="SAM" id="MobiDB-lite"/>
    </source>
</evidence>
<feature type="domain" description="Sperm microtubule inner protein 1 C-terminal" evidence="2">
    <location>
        <begin position="81"/>
        <end position="190"/>
    </location>
</feature>
<dbReference type="PANTHER" id="PTHR35826:SF5">
    <property type="entry name" value="GENE 45521-RELATED"/>
    <property type="match status" value="1"/>
</dbReference>
<dbReference type="InParanoid" id="A0A7N4PAD2"/>
<dbReference type="GeneTree" id="ENSGT00390000003224"/>